<evidence type="ECO:0000313" key="3">
    <source>
        <dbReference type="EMBL" id="RRK32187.1"/>
    </source>
</evidence>
<evidence type="ECO:0000259" key="2">
    <source>
        <dbReference type="Pfam" id="PF00551"/>
    </source>
</evidence>
<organism evidence="3 4">
    <name type="scientific">Schaedlerella arabinosiphila</name>
    <dbReference type="NCBI Taxonomy" id="2044587"/>
    <lineage>
        <taxon>Bacteria</taxon>
        <taxon>Bacillati</taxon>
        <taxon>Bacillota</taxon>
        <taxon>Clostridia</taxon>
        <taxon>Lachnospirales</taxon>
        <taxon>Lachnospiraceae</taxon>
        <taxon>Schaedlerella</taxon>
    </lineage>
</organism>
<dbReference type="InterPro" id="IPR002110">
    <property type="entry name" value="Ankyrin_rpt"/>
</dbReference>
<dbReference type="AlphaFoldDB" id="A0A3R8JN48"/>
<dbReference type="Gene3D" id="1.25.40.20">
    <property type="entry name" value="Ankyrin repeat-containing domain"/>
    <property type="match status" value="1"/>
</dbReference>
<accession>A0A3R8JN48</accession>
<dbReference type="SUPFAM" id="SSF50486">
    <property type="entry name" value="FMT C-terminal domain-like"/>
    <property type="match status" value="1"/>
</dbReference>
<dbReference type="Proteomes" id="UP000274920">
    <property type="component" value="Unassembled WGS sequence"/>
</dbReference>
<sequence>MKTICIAGKNSIAVDILLFCIENYKNCKMVCITNRTEKGVNDWQKSLEWFARKNNIDIISLKDIYFIKDLLFLSIEFDQIINPSKFQSEKLYNIHFSLLPQYKGCHTSVLPILYGEKETGVTLHKIRAGIDTGEIIDQEKIIIEENDSSLDLYKKLIQAGTKIVIKNLEALLSGKVTLHQQSKDKSTYYSLATIDYKNLKLDTNKTAWEIRNQIRAFSFRPYQLLHWNGNAYIECEITDEISIYKPGKIIKDVETYTKIATIDYDIILYKDVLSKLIEAISSGNNDLAKKLSVSSKVINSVEEHGWSALTVAVYNNNKLMVDYLINKGLDIHILNNNGTTLLMYAKDTGIRTGDWSIFYKLLDSGLSIKDTDYSGKHLSDDIDKCNMQKIPDKVKLLLQKYTVF</sequence>
<feature type="domain" description="Formyl transferase N-terminal" evidence="2">
    <location>
        <begin position="87"/>
        <end position="166"/>
    </location>
</feature>
<dbReference type="PROSITE" id="PS50297">
    <property type="entry name" value="ANK_REP_REGION"/>
    <property type="match status" value="1"/>
</dbReference>
<dbReference type="GO" id="GO:0004479">
    <property type="term" value="F:methionyl-tRNA formyltransferase activity"/>
    <property type="evidence" value="ECO:0007669"/>
    <property type="project" value="TreeGrafter"/>
</dbReference>
<protein>
    <recommendedName>
        <fullName evidence="2">Formyl transferase N-terminal domain-containing protein</fullName>
    </recommendedName>
</protein>
<evidence type="ECO:0000256" key="1">
    <source>
        <dbReference type="PROSITE-ProRule" id="PRU00023"/>
    </source>
</evidence>
<dbReference type="PROSITE" id="PS50088">
    <property type="entry name" value="ANK_REPEAT"/>
    <property type="match status" value="1"/>
</dbReference>
<dbReference type="InterPro" id="IPR002376">
    <property type="entry name" value="Formyl_transf_N"/>
</dbReference>
<dbReference type="Gene3D" id="3.40.50.12230">
    <property type="match status" value="1"/>
</dbReference>
<evidence type="ECO:0000313" key="4">
    <source>
        <dbReference type="Proteomes" id="UP000274920"/>
    </source>
</evidence>
<dbReference type="CDD" id="cd08369">
    <property type="entry name" value="FMT_core"/>
    <property type="match status" value="1"/>
</dbReference>
<feature type="repeat" description="ANK" evidence="1">
    <location>
        <begin position="304"/>
        <end position="336"/>
    </location>
</feature>
<dbReference type="InterPro" id="IPR036770">
    <property type="entry name" value="Ankyrin_rpt-contain_sf"/>
</dbReference>
<comment type="caution">
    <text evidence="3">The sequence shown here is derived from an EMBL/GenBank/DDBJ whole genome shotgun (WGS) entry which is preliminary data.</text>
</comment>
<dbReference type="PANTHER" id="PTHR11138">
    <property type="entry name" value="METHIONYL-TRNA FORMYLTRANSFERASE"/>
    <property type="match status" value="1"/>
</dbReference>
<dbReference type="SMART" id="SM00248">
    <property type="entry name" value="ANK"/>
    <property type="match status" value="2"/>
</dbReference>
<gene>
    <name evidence="3" type="ORF">EBB54_13070</name>
</gene>
<keyword evidence="4" id="KW-1185">Reference proteome</keyword>
<dbReference type="GO" id="GO:0005829">
    <property type="term" value="C:cytosol"/>
    <property type="evidence" value="ECO:0007669"/>
    <property type="project" value="TreeGrafter"/>
</dbReference>
<dbReference type="InterPro" id="IPR011034">
    <property type="entry name" value="Formyl_transferase-like_C_sf"/>
</dbReference>
<dbReference type="EMBL" id="RHJS01000002">
    <property type="protein sequence ID" value="RRK32187.1"/>
    <property type="molecule type" value="Genomic_DNA"/>
</dbReference>
<dbReference type="Pfam" id="PF12796">
    <property type="entry name" value="Ank_2"/>
    <property type="match status" value="1"/>
</dbReference>
<reference evidence="3" key="1">
    <citation type="submission" date="2018-10" db="EMBL/GenBank/DDBJ databases">
        <title>Schaedlerella arabinophila gen. nov. sp. nov., isolated from the mouse intestinal tract and comparative analysis with the genome of the closely related altered Schaedler flora strain ASF502.</title>
        <authorList>
            <person name="Miyake S."/>
            <person name="Soh M."/>
            <person name="Seedorf H."/>
        </authorList>
    </citation>
    <scope>NUCLEOTIDE SEQUENCE [LARGE SCALE GENOMIC DNA]</scope>
    <source>
        <strain evidence="3">DSM 106076</strain>
    </source>
</reference>
<dbReference type="InterPro" id="IPR036477">
    <property type="entry name" value="Formyl_transf_N_sf"/>
</dbReference>
<dbReference type="Pfam" id="PF00551">
    <property type="entry name" value="Formyl_trans_N"/>
    <property type="match status" value="1"/>
</dbReference>
<dbReference type="PANTHER" id="PTHR11138:SF5">
    <property type="entry name" value="METHIONYL-TRNA FORMYLTRANSFERASE, MITOCHONDRIAL"/>
    <property type="match status" value="1"/>
</dbReference>
<dbReference type="RefSeq" id="WP_125127694.1">
    <property type="nucleotide sequence ID" value="NZ_RHJS01000002.1"/>
</dbReference>
<name>A0A3R8JN48_9FIRM</name>
<dbReference type="SUPFAM" id="SSF48403">
    <property type="entry name" value="Ankyrin repeat"/>
    <property type="match status" value="1"/>
</dbReference>
<dbReference type="SUPFAM" id="SSF53328">
    <property type="entry name" value="Formyltransferase"/>
    <property type="match status" value="1"/>
</dbReference>
<proteinExistence type="predicted"/>
<keyword evidence="1" id="KW-0040">ANK repeat</keyword>